<dbReference type="GO" id="GO:0005509">
    <property type="term" value="F:calcium ion binding"/>
    <property type="evidence" value="ECO:0007669"/>
    <property type="project" value="UniProtKB-UniRule"/>
</dbReference>
<feature type="transmembrane region" description="Helical" evidence="9">
    <location>
        <begin position="2197"/>
        <end position="2215"/>
    </location>
</feature>
<feature type="region of interest" description="Disordered" evidence="8">
    <location>
        <begin position="2064"/>
        <end position="2122"/>
    </location>
</feature>
<dbReference type="SUPFAM" id="SSF103473">
    <property type="entry name" value="MFS general substrate transporter"/>
    <property type="match status" value="2"/>
</dbReference>
<dbReference type="InterPro" id="IPR020894">
    <property type="entry name" value="Cadherin_CS"/>
</dbReference>
<dbReference type="PANTHER" id="PTHR23507:SF1">
    <property type="entry name" value="FI18259P1-RELATED"/>
    <property type="match status" value="1"/>
</dbReference>
<feature type="region of interest" description="Disordered" evidence="8">
    <location>
        <begin position="1022"/>
        <end position="1068"/>
    </location>
</feature>
<feature type="transmembrane region" description="Helical" evidence="9">
    <location>
        <begin position="1880"/>
        <end position="1903"/>
    </location>
</feature>
<evidence type="ECO:0000313" key="11">
    <source>
        <dbReference type="Proteomes" id="UP000095280"/>
    </source>
</evidence>
<evidence type="ECO:0000256" key="7">
    <source>
        <dbReference type="PROSITE-ProRule" id="PRU00043"/>
    </source>
</evidence>
<dbReference type="PRINTS" id="PR00205">
    <property type="entry name" value="CADHERIN"/>
</dbReference>
<feature type="transmembrane region" description="Helical" evidence="9">
    <location>
        <begin position="1472"/>
        <end position="1493"/>
    </location>
</feature>
<dbReference type="InterPro" id="IPR015919">
    <property type="entry name" value="Cadherin-like_sf"/>
</dbReference>
<feature type="compositionally biased region" description="Low complexity" evidence="8">
    <location>
        <begin position="2084"/>
        <end position="2094"/>
    </location>
</feature>
<dbReference type="GO" id="GO:0007156">
    <property type="term" value="P:homophilic cell adhesion via plasma membrane adhesion molecules"/>
    <property type="evidence" value="ECO:0007669"/>
    <property type="project" value="InterPro"/>
</dbReference>
<keyword evidence="4 7" id="KW-0106">Calcium</keyword>
<feature type="transmembrane region" description="Helical" evidence="9">
    <location>
        <begin position="1282"/>
        <end position="1304"/>
    </location>
</feature>
<evidence type="ECO:0000256" key="4">
    <source>
        <dbReference type="ARBA" id="ARBA00022837"/>
    </source>
</evidence>
<keyword evidence="11" id="KW-1185">Reference proteome</keyword>
<dbReference type="SUPFAM" id="SSF49313">
    <property type="entry name" value="Cadherin-like"/>
    <property type="match status" value="4"/>
</dbReference>
<feature type="domain" description="Cadherin" evidence="10">
    <location>
        <begin position="361"/>
        <end position="457"/>
    </location>
</feature>
<protein>
    <submittedName>
        <fullName evidence="12">Cadherin domain-containing protein</fullName>
    </submittedName>
</protein>
<dbReference type="Pfam" id="PF00028">
    <property type="entry name" value="Cadherin"/>
    <property type="match status" value="1"/>
</dbReference>
<feature type="transmembrane region" description="Helical" evidence="9">
    <location>
        <begin position="1989"/>
        <end position="2012"/>
    </location>
</feature>
<feature type="transmembrane region" description="Helical" evidence="9">
    <location>
        <begin position="1415"/>
        <end position="1435"/>
    </location>
</feature>
<keyword evidence="6 9" id="KW-0472">Membrane</keyword>
<feature type="transmembrane region" description="Helical" evidence="9">
    <location>
        <begin position="1757"/>
        <end position="1777"/>
    </location>
</feature>
<feature type="transmembrane region" description="Helical" evidence="9">
    <location>
        <begin position="1853"/>
        <end position="1874"/>
    </location>
</feature>
<dbReference type="PROSITE" id="PS00232">
    <property type="entry name" value="CADHERIN_1"/>
    <property type="match status" value="1"/>
</dbReference>
<feature type="region of interest" description="Disordered" evidence="8">
    <location>
        <begin position="1575"/>
        <end position="1608"/>
    </location>
</feature>
<evidence type="ECO:0000256" key="9">
    <source>
        <dbReference type="SAM" id="Phobius"/>
    </source>
</evidence>
<dbReference type="Proteomes" id="UP000095280">
    <property type="component" value="Unplaced"/>
</dbReference>
<feature type="transmembrane region" description="Helical" evidence="9">
    <location>
        <begin position="1447"/>
        <end position="1466"/>
    </location>
</feature>
<dbReference type="GO" id="GO:0005886">
    <property type="term" value="C:plasma membrane"/>
    <property type="evidence" value="ECO:0007669"/>
    <property type="project" value="InterPro"/>
</dbReference>
<dbReference type="WBParaSite" id="maker-uti_cns_0048520-snap-gene-0.4-mRNA-1">
    <property type="protein sequence ID" value="maker-uti_cns_0048520-snap-gene-0.4-mRNA-1"/>
    <property type="gene ID" value="maker-uti_cns_0048520-snap-gene-0.4"/>
</dbReference>
<feature type="transmembrane region" description="Helical" evidence="9">
    <location>
        <begin position="1947"/>
        <end position="1969"/>
    </location>
</feature>
<accession>A0A1I8JL20</accession>
<name>A0A1I8JL20_9PLAT</name>
<feature type="transmembrane region" description="Helical" evidence="9">
    <location>
        <begin position="1187"/>
        <end position="1207"/>
    </location>
</feature>
<comment type="subcellular location">
    <subcellularLocation>
        <location evidence="1">Membrane</location>
        <topology evidence="1">Multi-pass membrane protein</topology>
    </subcellularLocation>
</comment>
<feature type="transmembrane region" description="Helical" evidence="9">
    <location>
        <begin position="1310"/>
        <end position="1332"/>
    </location>
</feature>
<feature type="transmembrane region" description="Helical" evidence="9">
    <location>
        <begin position="1243"/>
        <end position="1270"/>
    </location>
</feature>
<feature type="domain" description="Cadherin" evidence="10">
    <location>
        <begin position="11"/>
        <end position="56"/>
    </location>
</feature>
<dbReference type="InterPro" id="IPR002126">
    <property type="entry name" value="Cadherin-like_dom"/>
</dbReference>
<dbReference type="Gene3D" id="1.20.1250.20">
    <property type="entry name" value="MFS general substrate transporter like domains"/>
    <property type="match status" value="3"/>
</dbReference>
<dbReference type="InterPro" id="IPR036259">
    <property type="entry name" value="MFS_trans_sf"/>
</dbReference>
<feature type="domain" description="Cadherin" evidence="10">
    <location>
        <begin position="58"/>
        <end position="163"/>
    </location>
</feature>
<dbReference type="FunFam" id="2.60.40.60:FF:000104">
    <property type="entry name" value="cadherin-23 isoform X1"/>
    <property type="match status" value="1"/>
</dbReference>
<feature type="transmembrane region" description="Helical" evidence="9">
    <location>
        <begin position="640"/>
        <end position="664"/>
    </location>
</feature>
<sequence>GNITVQMGAALDKENTSLSSQLSLTVLAFTDTVPSRQSYGAVRITLTDVNDNQPVFSQASGYSFVVAEELTEPVRIGAVSATDADSGNNALISYSIVGGNTAGVFALNSTTGELTAVSRIDREAVAVYLLQIAAIDNGSPTRLSSTVSATVSLTDVNDNAPVLSIGSALDLNVTEGYGPGYLAAVVTATDADLGLNGSVNFDLIQTDLTIIAYDLGNPVQSSNATIEVSVIKFDTNRPRFTSEFFNTSIADNLPPNTPIFDLPAGPRPFNYTIIDGDSNGAFSITNQGRISITKVLAPPLPRVYTLKISATDELNNTASTILQVWLTSPTTAVFNTTDVTLSWNEDHGSGRELVYDFATVDELLGRTVQYVIQTCSPIGCESLFSIDPATGQFYVMSSLDRETVSKYSFVIRANLPGSSGGSSGRRRRQAIAPPTTDTSSVTLTVTDATDRDSTSVLTYSLSNLTDQFYINLNSAELRTRATFSSSASTPIVGVEVTDGKFNASMVIVVTLLTSTNSLVLTAGITPDVFNRYESLIKTNLSALLGVDFRVAKVTSAVSDSGDSAKVDPTKTDAYIYAYNPTTGTLIEQAELRRIIEAKRAEIAAFFALFGAKSYDGVRTPVLTSGGGVTSTSTGLTAAEIALIVLACLIVVAAIIAIIVLLCWLSKRIKRRWRQLEADEAASAAAAGGGSRLYGSLAPEVLQLQRKKQTATDGGRVNGGATTGELEIAAEAAPAPLAAMELVSNPTYQRNPSRRYPPSQFGSASAVAAAAAAANGAENFNDDSPRRSTAFSDNVSGTSLSRIMFVPAAYNSLSVSIGLNAEEATTSDEATNELFLIDPSEGIDIGFIDEDGNPIIVVNNADSTDHEDAWLAAATNRPGSGPASDDPPADEVSRNPTLTHLGKIHCGDYNYNNYNNNNNNDNNNNNNNKICSKLTMPLKHQVRCCGHRTELESGAARTSDALVWEAASLVAERVAGSRAPGCNTQTRTGQRTAALPARRFDNIGIKSFYVVQSAQNEFGFASSMTSGSRKAASAAKRRRRLRREPVEPESALPHRPCPPTLPLRSAPPLPTPPLGSTLTILAAAAVRALAAAGTVGTTTPGMRLSLMLGRSASSRAPVMMVLFFCKTSESLLQPSVRIYVYQQVCMSKGISLAVCESHSQGDSQSKNRLHMTDEQQSIVQRTASKYLLAYRMLVNLPAVFFSVFAGSWSDRVGRKYPMMLPPLGAILATVCYGASSAIDDSTNLGWVMAGAAVYGFFGKSTVMTIACSSYVADISNAEDRTKLLGRLLAMNFFGVFVGSLLTSIFQCFNSVNSMLLVVLVINLAIELTIVLFVHESVESAESASCYQLVCPCMNTDTKSWAIRDSIGFLLRRRPQQLLLLFLFVSLCVNQICKQGEHDVLLLLSKHEPFNWPGHFYGYYLSVYYASMGLNLVVILPIMMRWMDLRDSVLVMVGLFMKIIRMVIIGTATSTLMLYSSAVLGCFAGFIVSAIKSMTSKLVEESEIGQTFSLLSCAESVASLVGPSLFSPIYASTVDIFPGSVFCLDAGVQILLLCCFFRIYLTKGDIKVYENGDVKSISPEDANAESAPETNRRDEASEIQVSSVDESGSDVKAVEKSIANDNQADAIDTGTNDLDCEKSSKSDLSTNELHAVNQKAEAASSKDVEDNVEVNPESKSRMLTDYAKRRIPSYIVMLVFFVYKASESLLQPSIRIYIYQRVCIGEGMSKTECDSDDWNLIGKHHMTANEENKVQREASKYLLLYRVLFNLPAVFFCFFAGSWSDRVGRKYPMMLPPLGAVLAVGCFAVGSAVGGAATLVWVMVGATVYGFFGKSTVMTMACSSYVADTSSREDRTKLLGRLVAMNFFGIFVGSLLTGVFQSFGSVYSMLIVILVVNLVLELIIVLFVVESVESTDGAGCLQLACPCVNTATRSLSVRDSIGFLLQRRPQQYYGYYLSVYFACMGLNLVLILPLLTRFIGPRDSILVIFGLLMKSTRLVIISLAQTTAVIGCFGGFIVSATKSMISKLVDEAEIGQAFSFISCAEIIGSLIGPTLFMLIYKATVETFPDPDASNKVNTETEGVGSGNVLSSTASSDVAVDVSKDTNEQVQTDERENRKSSTDDVEPSPNSGVNLAIAVEQLDEYSVNLLVIDAVLLLLLLLLFTAAASSSNSAFNSKSVESNSASAEQSGQAKHLVGIGIRRFLWLFLLLLLNRLLLRLGWGRSTGRGLVPRAESAFKSFKIVVEFLSAVASGRLIERLLQQVLLLLAMMERVRYFPFVAPNLDVCADGAANLAPIRDPRDAAWTASLRPASTARAAAGGGRCGRGCGRRPALRRRPEWRWEHDVLVPA</sequence>
<dbReference type="GO" id="GO:0022857">
    <property type="term" value="F:transmembrane transporter activity"/>
    <property type="evidence" value="ECO:0007669"/>
    <property type="project" value="InterPro"/>
</dbReference>
<evidence type="ECO:0000256" key="5">
    <source>
        <dbReference type="ARBA" id="ARBA00022989"/>
    </source>
</evidence>
<keyword evidence="3" id="KW-0677">Repeat</keyword>
<organism evidence="11 12">
    <name type="scientific">Macrostomum lignano</name>
    <dbReference type="NCBI Taxonomy" id="282301"/>
    <lineage>
        <taxon>Eukaryota</taxon>
        <taxon>Metazoa</taxon>
        <taxon>Spiralia</taxon>
        <taxon>Lophotrochozoa</taxon>
        <taxon>Platyhelminthes</taxon>
        <taxon>Rhabditophora</taxon>
        <taxon>Macrostomorpha</taxon>
        <taxon>Macrostomida</taxon>
        <taxon>Macrostomidae</taxon>
        <taxon>Macrostomum</taxon>
    </lineage>
</organism>
<evidence type="ECO:0000313" key="12">
    <source>
        <dbReference type="WBParaSite" id="maker-uti_cns_0048520-snap-gene-0.4-mRNA-1"/>
    </source>
</evidence>
<proteinExistence type="predicted"/>
<feature type="region of interest" description="Disordered" evidence="8">
    <location>
        <begin position="418"/>
        <end position="439"/>
    </location>
</feature>
<evidence type="ECO:0000256" key="1">
    <source>
        <dbReference type="ARBA" id="ARBA00004141"/>
    </source>
</evidence>
<evidence type="ECO:0000259" key="10">
    <source>
        <dbReference type="PROSITE" id="PS50268"/>
    </source>
</evidence>
<dbReference type="SMART" id="SM00112">
    <property type="entry name" value="CA"/>
    <property type="match status" value="3"/>
</dbReference>
<keyword evidence="2 9" id="KW-0812">Transmembrane</keyword>
<reference evidence="12" key="1">
    <citation type="submission" date="2016-11" db="UniProtKB">
        <authorList>
            <consortium name="WormBaseParasite"/>
        </authorList>
    </citation>
    <scope>IDENTIFICATION</scope>
</reference>
<evidence type="ECO:0000256" key="6">
    <source>
        <dbReference type="ARBA" id="ARBA00023136"/>
    </source>
</evidence>
<feature type="transmembrane region" description="Helical" evidence="9">
    <location>
        <begin position="2142"/>
        <end position="2161"/>
    </location>
</feature>
<dbReference type="PROSITE" id="PS50268">
    <property type="entry name" value="CADHERIN_2"/>
    <property type="match status" value="3"/>
</dbReference>
<dbReference type="InterPro" id="IPR011701">
    <property type="entry name" value="MFS"/>
</dbReference>
<feature type="compositionally biased region" description="Pro residues" evidence="8">
    <location>
        <begin position="1054"/>
        <end position="1068"/>
    </location>
</feature>
<dbReference type="Gene3D" id="2.60.40.60">
    <property type="entry name" value="Cadherins"/>
    <property type="match status" value="5"/>
</dbReference>
<dbReference type="PANTHER" id="PTHR23507">
    <property type="entry name" value="ZGC:174356"/>
    <property type="match status" value="1"/>
</dbReference>
<feature type="transmembrane region" description="Helical" evidence="9">
    <location>
        <begin position="1534"/>
        <end position="1559"/>
    </location>
</feature>
<keyword evidence="5 9" id="KW-1133">Transmembrane helix</keyword>
<evidence type="ECO:0000256" key="2">
    <source>
        <dbReference type="ARBA" id="ARBA00022692"/>
    </source>
</evidence>
<dbReference type="CDD" id="cd11304">
    <property type="entry name" value="Cadherin_repeat"/>
    <property type="match status" value="4"/>
</dbReference>
<feature type="region of interest" description="Disordered" evidence="8">
    <location>
        <begin position="873"/>
        <end position="895"/>
    </location>
</feature>
<evidence type="ECO:0000256" key="3">
    <source>
        <dbReference type="ARBA" id="ARBA00022737"/>
    </source>
</evidence>
<dbReference type="Pfam" id="PF07690">
    <property type="entry name" value="MFS_1"/>
    <property type="match status" value="2"/>
</dbReference>
<feature type="compositionally biased region" description="Basic and acidic residues" evidence="8">
    <location>
        <begin position="2095"/>
        <end position="2115"/>
    </location>
</feature>
<evidence type="ECO:0000256" key="8">
    <source>
        <dbReference type="SAM" id="MobiDB-lite"/>
    </source>
</evidence>
<feature type="transmembrane region" description="Helical" evidence="9">
    <location>
        <begin position="1789"/>
        <end position="1816"/>
    </location>
</feature>